<keyword evidence="4" id="KW-0378">Hydrolase</keyword>
<dbReference type="Proteomes" id="UP000184226">
    <property type="component" value="Unassembled WGS sequence"/>
</dbReference>
<dbReference type="InterPro" id="IPR009075">
    <property type="entry name" value="AcylCo_DH/oxidase_C"/>
</dbReference>
<evidence type="ECO:0000256" key="4">
    <source>
        <dbReference type="ARBA" id="ARBA00022801"/>
    </source>
</evidence>
<reference evidence="14 15" key="1">
    <citation type="submission" date="2016-11" db="EMBL/GenBank/DDBJ databases">
        <authorList>
            <person name="Jaros S."/>
            <person name="Januszkiewicz K."/>
            <person name="Wedrychowicz H."/>
        </authorList>
    </citation>
    <scope>NUCLEOTIDE SEQUENCE [LARGE SCALE GENOMIC DNA]</scope>
    <source>
        <strain evidence="14 15">CGMCC 1.10190</strain>
    </source>
</reference>
<keyword evidence="3" id="KW-0285">Flavoprotein</keyword>
<dbReference type="EC" id="3.13.1.4" evidence="8"/>
<sequence length="379" mass="41280">MRQFTDEQIAIRDMARDFVRHEIIPHAADWDRDETIPLDTVYRMGKLGLFGICIPTEFGGSGADFMSYILVTEELAYGDAGVCNMINATNSFGIKVRDFGTPTQIERFLRPVASGEQIACMLLSEPQAGSDASNLHTRAVLKDDRYVVNGSKCFITSGRSSSAAVLVAVTDPQAGKRGISAFAILTSAPGYRVLRAEHKLGHRTNDTCQIALENMEVPAEDMLGKPGDGLKVALSGLESGRIAAAAQSVGVARAALDAALSYAKERQAFGKRIFDHQAVAFNLAEMATELEVARQMCYHAAALKQAGQRCVKESSIAKLFASRMCEHVCSAAIQVHGGYGYLNDFPVEKYYRDAKVFQIYDGTNEIQKILISRELAAGY</sequence>
<dbReference type="EMBL" id="FQXE01000006">
    <property type="protein sequence ID" value="SHH95123.1"/>
    <property type="molecule type" value="Genomic_DNA"/>
</dbReference>
<dbReference type="Pfam" id="PF02770">
    <property type="entry name" value="Acyl-CoA_dh_M"/>
    <property type="match status" value="1"/>
</dbReference>
<comment type="similarity">
    <text evidence="2">Belongs to the acyl-CoA dehydrogenase family.</text>
</comment>
<evidence type="ECO:0000256" key="6">
    <source>
        <dbReference type="ARBA" id="ARBA00023002"/>
    </source>
</evidence>
<comment type="catalytic activity">
    <reaction evidence="7">
        <text>3-sulfinopropanoyl-CoA + H2O = propanoyl-CoA + sulfite + H(+)</text>
        <dbReference type="Rhea" id="RHEA:41624"/>
        <dbReference type="ChEBI" id="CHEBI:15377"/>
        <dbReference type="ChEBI" id="CHEBI:15378"/>
        <dbReference type="ChEBI" id="CHEBI:17359"/>
        <dbReference type="ChEBI" id="CHEBI:57392"/>
        <dbReference type="ChEBI" id="CHEBI:78349"/>
        <dbReference type="EC" id="3.13.1.4"/>
    </reaction>
    <physiologicalReaction direction="left-to-right" evidence="7">
        <dbReference type="Rhea" id="RHEA:41625"/>
    </physiologicalReaction>
</comment>
<dbReference type="InterPro" id="IPR037069">
    <property type="entry name" value="AcylCoA_DH/ox_N_sf"/>
</dbReference>
<dbReference type="InterPro" id="IPR006091">
    <property type="entry name" value="Acyl-CoA_Oxase/DH_mid-dom"/>
</dbReference>
<dbReference type="RefSeq" id="WP_073103653.1">
    <property type="nucleotide sequence ID" value="NZ_FQXE01000006.1"/>
</dbReference>
<dbReference type="Pfam" id="PF02771">
    <property type="entry name" value="Acyl-CoA_dh_N"/>
    <property type="match status" value="1"/>
</dbReference>
<dbReference type="GO" id="GO:0050660">
    <property type="term" value="F:flavin adenine dinucleotide binding"/>
    <property type="evidence" value="ECO:0007669"/>
    <property type="project" value="InterPro"/>
</dbReference>
<evidence type="ECO:0000256" key="2">
    <source>
        <dbReference type="ARBA" id="ARBA00009347"/>
    </source>
</evidence>
<dbReference type="OrthoDB" id="7807987at2"/>
<dbReference type="Gene3D" id="1.10.540.10">
    <property type="entry name" value="Acyl-CoA dehydrogenase/oxidase, N-terminal domain"/>
    <property type="match status" value="1"/>
</dbReference>
<evidence type="ECO:0000256" key="8">
    <source>
        <dbReference type="ARBA" id="ARBA00066461"/>
    </source>
</evidence>
<dbReference type="GO" id="GO:0016787">
    <property type="term" value="F:hydrolase activity"/>
    <property type="evidence" value="ECO:0007669"/>
    <property type="project" value="UniProtKB-KW"/>
</dbReference>
<dbReference type="InterPro" id="IPR006089">
    <property type="entry name" value="Acyl-CoA_DH_CS"/>
</dbReference>
<evidence type="ECO:0000259" key="11">
    <source>
        <dbReference type="Pfam" id="PF00441"/>
    </source>
</evidence>
<evidence type="ECO:0000256" key="7">
    <source>
        <dbReference type="ARBA" id="ARBA00052938"/>
    </source>
</evidence>
<dbReference type="PROSITE" id="PS00073">
    <property type="entry name" value="ACYL_COA_DH_2"/>
    <property type="match status" value="1"/>
</dbReference>
<dbReference type="InterPro" id="IPR009100">
    <property type="entry name" value="AcylCoA_DH/oxidase_NM_dom_sf"/>
</dbReference>
<evidence type="ECO:0000313" key="15">
    <source>
        <dbReference type="Proteomes" id="UP000184226"/>
    </source>
</evidence>
<evidence type="ECO:0000256" key="9">
    <source>
        <dbReference type="ARBA" id="ARBA00068311"/>
    </source>
</evidence>
<evidence type="ECO:0000259" key="13">
    <source>
        <dbReference type="Pfam" id="PF02771"/>
    </source>
</evidence>
<protein>
    <recommendedName>
        <fullName evidence="9">3-sulfinopropanoyl-CoA desulfinase</fullName>
        <ecNumber evidence="8">3.13.1.4</ecNumber>
    </recommendedName>
    <alternativeName>
        <fullName evidence="10">3-sulfinopropionyl coenzyme A desulfinase</fullName>
    </alternativeName>
</protein>
<feature type="domain" description="Acyl-CoA oxidase/dehydrogenase middle" evidence="12">
    <location>
        <begin position="120"/>
        <end position="215"/>
    </location>
</feature>
<dbReference type="Gene3D" id="2.40.110.10">
    <property type="entry name" value="Butyryl-CoA Dehydrogenase, subunit A, domain 2"/>
    <property type="match status" value="1"/>
</dbReference>
<gene>
    <name evidence="14" type="ORF">SAMN04488135_106166</name>
</gene>
<dbReference type="FunFam" id="1.10.540.10:FF:000002">
    <property type="entry name" value="Acyl-CoA dehydrogenase FadE19"/>
    <property type="match status" value="1"/>
</dbReference>
<accession>A0A1M5X7B9</accession>
<name>A0A1M5X7B9_9BURK</name>
<keyword evidence="6" id="KW-0560">Oxidoreductase</keyword>
<dbReference type="PANTHER" id="PTHR43884:SF12">
    <property type="entry name" value="ISOVALERYL-COA DEHYDROGENASE, MITOCHONDRIAL-RELATED"/>
    <property type="match status" value="1"/>
</dbReference>
<dbReference type="GO" id="GO:0003995">
    <property type="term" value="F:acyl-CoA dehydrogenase activity"/>
    <property type="evidence" value="ECO:0007669"/>
    <property type="project" value="InterPro"/>
</dbReference>
<evidence type="ECO:0000313" key="14">
    <source>
        <dbReference type="EMBL" id="SHH95123.1"/>
    </source>
</evidence>
<dbReference type="PIRSF" id="PIRSF016578">
    <property type="entry name" value="HsaA"/>
    <property type="match status" value="1"/>
</dbReference>
<dbReference type="AlphaFoldDB" id="A0A1M5X7B9"/>
<evidence type="ECO:0000256" key="5">
    <source>
        <dbReference type="ARBA" id="ARBA00022827"/>
    </source>
</evidence>
<evidence type="ECO:0000256" key="3">
    <source>
        <dbReference type="ARBA" id="ARBA00022630"/>
    </source>
</evidence>
<dbReference type="InterPro" id="IPR046373">
    <property type="entry name" value="Acyl-CoA_Oxase/DH_mid-dom_sf"/>
</dbReference>
<evidence type="ECO:0000259" key="12">
    <source>
        <dbReference type="Pfam" id="PF02770"/>
    </source>
</evidence>
<comment type="cofactor">
    <cofactor evidence="1">
        <name>FAD</name>
        <dbReference type="ChEBI" id="CHEBI:57692"/>
    </cofactor>
</comment>
<dbReference type="Pfam" id="PF00441">
    <property type="entry name" value="Acyl-CoA_dh_1"/>
    <property type="match status" value="1"/>
</dbReference>
<dbReference type="InterPro" id="IPR013786">
    <property type="entry name" value="AcylCoA_DH/ox_N"/>
</dbReference>
<dbReference type="STRING" id="658167.SAMN04488135_106166"/>
<proteinExistence type="inferred from homology"/>
<keyword evidence="5" id="KW-0274">FAD</keyword>
<keyword evidence="15" id="KW-1185">Reference proteome</keyword>
<dbReference type="FunFam" id="1.20.140.10:FF:000004">
    <property type="entry name" value="Acyl-CoA dehydrogenase FadE25"/>
    <property type="match status" value="1"/>
</dbReference>
<dbReference type="Gene3D" id="1.20.140.10">
    <property type="entry name" value="Butyryl-CoA Dehydrogenase, subunit A, domain 3"/>
    <property type="match status" value="1"/>
</dbReference>
<organism evidence="14 15">
    <name type="scientific">Pollutimonas bauzanensis</name>
    <dbReference type="NCBI Taxonomy" id="658167"/>
    <lineage>
        <taxon>Bacteria</taxon>
        <taxon>Pseudomonadati</taxon>
        <taxon>Pseudomonadota</taxon>
        <taxon>Betaproteobacteria</taxon>
        <taxon>Burkholderiales</taxon>
        <taxon>Alcaligenaceae</taxon>
        <taxon>Pollutimonas</taxon>
    </lineage>
</organism>
<feature type="domain" description="Acyl-CoA dehydrogenase/oxidase C-terminal" evidence="11">
    <location>
        <begin position="227"/>
        <end position="375"/>
    </location>
</feature>
<evidence type="ECO:0000256" key="1">
    <source>
        <dbReference type="ARBA" id="ARBA00001974"/>
    </source>
</evidence>
<dbReference type="SUPFAM" id="SSF56645">
    <property type="entry name" value="Acyl-CoA dehydrogenase NM domain-like"/>
    <property type="match status" value="1"/>
</dbReference>
<evidence type="ECO:0000256" key="10">
    <source>
        <dbReference type="ARBA" id="ARBA00075603"/>
    </source>
</evidence>
<dbReference type="InterPro" id="IPR036250">
    <property type="entry name" value="AcylCo_DH-like_C"/>
</dbReference>
<dbReference type="SUPFAM" id="SSF47203">
    <property type="entry name" value="Acyl-CoA dehydrogenase C-terminal domain-like"/>
    <property type="match status" value="1"/>
</dbReference>
<dbReference type="PANTHER" id="PTHR43884">
    <property type="entry name" value="ACYL-COA DEHYDROGENASE"/>
    <property type="match status" value="1"/>
</dbReference>
<dbReference type="FunFam" id="2.40.110.10:FF:000002">
    <property type="entry name" value="Acyl-CoA dehydrogenase fadE12"/>
    <property type="match status" value="1"/>
</dbReference>
<feature type="domain" description="Acyl-CoA dehydrogenase/oxidase N-terminal" evidence="13">
    <location>
        <begin position="5"/>
        <end position="116"/>
    </location>
</feature>